<dbReference type="InterPro" id="IPR016072">
    <property type="entry name" value="Skp1_comp_dimer"/>
</dbReference>
<dbReference type="SUPFAM" id="SSF81382">
    <property type="entry name" value="Skp1 dimerisation domain-like"/>
    <property type="match status" value="1"/>
</dbReference>
<dbReference type="OrthoDB" id="7827685at2759"/>
<protein>
    <recommendedName>
        <fullName evidence="4">SKP1-like protein</fullName>
    </recommendedName>
</protein>
<dbReference type="AlphaFoldDB" id="A0A2U1L1W4"/>
<proteinExistence type="inferred from homology"/>
<evidence type="ECO:0000313" key="8">
    <source>
        <dbReference type="Proteomes" id="UP000245207"/>
    </source>
</evidence>
<dbReference type="SMART" id="SM00512">
    <property type="entry name" value="Skp1"/>
    <property type="match status" value="1"/>
</dbReference>
<comment type="caution">
    <text evidence="7">The sequence shown here is derived from an EMBL/GenBank/DDBJ whole genome shotgun (WGS) entry which is preliminary data.</text>
</comment>
<dbReference type="GO" id="GO:0006511">
    <property type="term" value="P:ubiquitin-dependent protein catabolic process"/>
    <property type="evidence" value="ECO:0007669"/>
    <property type="project" value="InterPro"/>
</dbReference>
<keyword evidence="3 4" id="KW-0833">Ubl conjugation pathway</keyword>
<accession>A0A2U1L1W4</accession>
<sequence>MASSSSSSSSKKMFVLKSEEGESFEIDEKVAFQSQAIKHIIEDECDDNVIPIPFPSDIVSKVIDYCEKHAAYQPSSENDDGHKYLVEWKPFGEKVDKAAEELKAFDAEFAKVDTDMVQQILLAANFLDIKKLIDLMCHTIVDRIKGKTPEEIRTILNIKNDFTPEEEAALRAEHAWAFEGFE</sequence>
<dbReference type="PIRSF" id="PIRSF028729">
    <property type="entry name" value="E3_ubiquit_lig_SCF_Skp"/>
    <property type="match status" value="1"/>
</dbReference>
<dbReference type="InterPro" id="IPR001232">
    <property type="entry name" value="SKP1-like"/>
</dbReference>
<dbReference type="GO" id="GO:0016567">
    <property type="term" value="P:protein ubiquitination"/>
    <property type="evidence" value="ECO:0007669"/>
    <property type="project" value="UniProtKB-UniRule"/>
</dbReference>
<gene>
    <name evidence="7" type="ORF">CTI12_AA540190</name>
</gene>
<evidence type="ECO:0000259" key="5">
    <source>
        <dbReference type="Pfam" id="PF01466"/>
    </source>
</evidence>
<comment type="pathway">
    <text evidence="1 4">Protein modification; protein ubiquitination.</text>
</comment>
<evidence type="ECO:0000256" key="1">
    <source>
        <dbReference type="ARBA" id="ARBA00004906"/>
    </source>
</evidence>
<dbReference type="Gene3D" id="3.30.710.10">
    <property type="entry name" value="Potassium Channel Kv1.1, Chain A"/>
    <property type="match status" value="1"/>
</dbReference>
<evidence type="ECO:0000256" key="4">
    <source>
        <dbReference type="PIRNR" id="PIRNR028729"/>
    </source>
</evidence>
<evidence type="ECO:0000313" key="7">
    <source>
        <dbReference type="EMBL" id="PWA42960.1"/>
    </source>
</evidence>
<dbReference type="InterPro" id="IPR016073">
    <property type="entry name" value="Skp1_comp_POZ"/>
</dbReference>
<dbReference type="GO" id="GO:0009867">
    <property type="term" value="P:jasmonic acid mediated signaling pathway"/>
    <property type="evidence" value="ECO:0007669"/>
    <property type="project" value="UniProtKB-ARBA"/>
</dbReference>
<dbReference type="InterPro" id="IPR011333">
    <property type="entry name" value="SKP1/BTB/POZ_sf"/>
</dbReference>
<name>A0A2U1L1W4_ARTAN</name>
<dbReference type="InterPro" id="IPR036296">
    <property type="entry name" value="SKP1-like_dim_sf"/>
</dbReference>
<reference evidence="7 8" key="1">
    <citation type="journal article" date="2018" name="Mol. Plant">
        <title>The genome of Artemisia annua provides insight into the evolution of Asteraceae family and artemisinin biosynthesis.</title>
        <authorList>
            <person name="Shen Q."/>
            <person name="Zhang L."/>
            <person name="Liao Z."/>
            <person name="Wang S."/>
            <person name="Yan T."/>
            <person name="Shi P."/>
            <person name="Liu M."/>
            <person name="Fu X."/>
            <person name="Pan Q."/>
            <person name="Wang Y."/>
            <person name="Lv Z."/>
            <person name="Lu X."/>
            <person name="Zhang F."/>
            <person name="Jiang W."/>
            <person name="Ma Y."/>
            <person name="Chen M."/>
            <person name="Hao X."/>
            <person name="Li L."/>
            <person name="Tang Y."/>
            <person name="Lv G."/>
            <person name="Zhou Y."/>
            <person name="Sun X."/>
            <person name="Brodelius P.E."/>
            <person name="Rose J.K.C."/>
            <person name="Tang K."/>
        </authorList>
    </citation>
    <scope>NUCLEOTIDE SEQUENCE [LARGE SCALE GENOMIC DNA]</scope>
    <source>
        <strain evidence="8">cv. Huhao1</strain>
        <tissue evidence="7">Leaf</tissue>
    </source>
</reference>
<keyword evidence="8" id="KW-1185">Reference proteome</keyword>
<evidence type="ECO:0000259" key="6">
    <source>
        <dbReference type="Pfam" id="PF03931"/>
    </source>
</evidence>
<evidence type="ECO:0000256" key="2">
    <source>
        <dbReference type="ARBA" id="ARBA00009993"/>
    </source>
</evidence>
<organism evidence="7 8">
    <name type="scientific">Artemisia annua</name>
    <name type="common">Sweet wormwood</name>
    <dbReference type="NCBI Taxonomy" id="35608"/>
    <lineage>
        <taxon>Eukaryota</taxon>
        <taxon>Viridiplantae</taxon>
        <taxon>Streptophyta</taxon>
        <taxon>Embryophyta</taxon>
        <taxon>Tracheophyta</taxon>
        <taxon>Spermatophyta</taxon>
        <taxon>Magnoliopsida</taxon>
        <taxon>eudicotyledons</taxon>
        <taxon>Gunneridae</taxon>
        <taxon>Pentapetalae</taxon>
        <taxon>asterids</taxon>
        <taxon>campanulids</taxon>
        <taxon>Asterales</taxon>
        <taxon>Asteraceae</taxon>
        <taxon>Asteroideae</taxon>
        <taxon>Anthemideae</taxon>
        <taxon>Artemisiinae</taxon>
        <taxon>Artemisia</taxon>
    </lineage>
</organism>
<dbReference type="InterPro" id="IPR016897">
    <property type="entry name" value="SKP1"/>
</dbReference>
<dbReference type="SUPFAM" id="SSF54695">
    <property type="entry name" value="POZ domain"/>
    <property type="match status" value="1"/>
</dbReference>
<dbReference type="CDD" id="cd18322">
    <property type="entry name" value="BTB_POZ_SKP1"/>
    <property type="match status" value="1"/>
</dbReference>
<comment type="similarity">
    <text evidence="2 4">Belongs to the SKP1 family.</text>
</comment>
<dbReference type="Pfam" id="PF03931">
    <property type="entry name" value="Skp1_POZ"/>
    <property type="match status" value="1"/>
</dbReference>
<dbReference type="EMBL" id="PKPP01012092">
    <property type="protein sequence ID" value="PWA42960.1"/>
    <property type="molecule type" value="Genomic_DNA"/>
</dbReference>
<feature type="domain" description="SKP1 component dimerisation" evidence="5">
    <location>
        <begin position="130"/>
        <end position="177"/>
    </location>
</feature>
<evidence type="ECO:0000256" key="3">
    <source>
        <dbReference type="ARBA" id="ARBA00022786"/>
    </source>
</evidence>
<dbReference type="STRING" id="35608.A0A2U1L1W4"/>
<feature type="domain" description="SKP1 component POZ" evidence="6">
    <location>
        <begin position="12"/>
        <end position="70"/>
    </location>
</feature>
<comment type="function">
    <text evidence="4">Involved in ubiquitination and subsequent proteasomal degradation of target proteins. Together with CUL1, RBX1 and a F-box protein, it forms a SCF E3 ubiquitin ligase complex. The functional specificity of this complex depends on the type of F-box protein. In the SCF complex, it serves as an adapter that links the F-box protein to CUL1.</text>
</comment>
<dbReference type="PANTHER" id="PTHR11165">
    <property type="entry name" value="SKP1"/>
    <property type="match status" value="1"/>
</dbReference>
<dbReference type="UniPathway" id="UPA00143"/>
<comment type="subunit">
    <text evidence="4">Part of a SCF (SKP1-cullin-F-box) protein ligase complex.</text>
</comment>
<dbReference type="Pfam" id="PF01466">
    <property type="entry name" value="Skp1"/>
    <property type="match status" value="1"/>
</dbReference>
<dbReference type="Proteomes" id="UP000245207">
    <property type="component" value="Unassembled WGS sequence"/>
</dbReference>